<dbReference type="AlphaFoldDB" id="A0A1B6I1T9"/>
<dbReference type="EMBL" id="GECU01026813">
    <property type="protein sequence ID" value="JAS80893.1"/>
    <property type="molecule type" value="Transcribed_RNA"/>
</dbReference>
<protein>
    <recommendedName>
        <fullName evidence="1">PiggyBac transposable element-derived protein domain-containing protein</fullName>
    </recommendedName>
</protein>
<accession>A0A1B6I1T9</accession>
<dbReference type="InterPro" id="IPR029526">
    <property type="entry name" value="PGBD"/>
</dbReference>
<gene>
    <name evidence="2" type="ORF">g.1981</name>
</gene>
<feature type="non-terminal residue" evidence="2">
    <location>
        <position position="212"/>
    </location>
</feature>
<feature type="domain" description="PiggyBac transposable element-derived protein" evidence="1">
    <location>
        <begin position="39"/>
        <end position="211"/>
    </location>
</feature>
<organism evidence="2">
    <name type="scientific">Homalodisca liturata</name>
    <dbReference type="NCBI Taxonomy" id="320908"/>
    <lineage>
        <taxon>Eukaryota</taxon>
        <taxon>Metazoa</taxon>
        <taxon>Ecdysozoa</taxon>
        <taxon>Arthropoda</taxon>
        <taxon>Hexapoda</taxon>
        <taxon>Insecta</taxon>
        <taxon>Pterygota</taxon>
        <taxon>Neoptera</taxon>
        <taxon>Paraneoptera</taxon>
        <taxon>Hemiptera</taxon>
        <taxon>Auchenorrhyncha</taxon>
        <taxon>Membracoidea</taxon>
        <taxon>Cicadellidae</taxon>
        <taxon>Cicadellinae</taxon>
        <taxon>Proconiini</taxon>
        <taxon>Homalodisca</taxon>
    </lineage>
</organism>
<proteinExistence type="predicted"/>
<dbReference type="PANTHER" id="PTHR46599:SF3">
    <property type="entry name" value="PIGGYBAC TRANSPOSABLE ELEMENT-DERIVED PROTEIN 4"/>
    <property type="match status" value="1"/>
</dbReference>
<dbReference type="Pfam" id="PF13843">
    <property type="entry name" value="DDE_Tnp_1_7"/>
    <property type="match status" value="1"/>
</dbReference>
<evidence type="ECO:0000313" key="2">
    <source>
        <dbReference type="EMBL" id="JAS80893.1"/>
    </source>
</evidence>
<dbReference type="PANTHER" id="PTHR46599">
    <property type="entry name" value="PIGGYBAC TRANSPOSABLE ELEMENT-DERIVED PROTEIN 4"/>
    <property type="match status" value="1"/>
</dbReference>
<sequence>PTNTYNWTDNDVTPNIPVFVGQGKLQTGTVLEEGCSVSDTFSHFIDNDIITLLKHQTNLYASQKIRQLRAKQALSPSCRMSEWKSVSLLEVKKFLAIIIHMSFSSRPQIQDHWSTDPVVSCNYCPNIMGRNRFLLILSNLHLSDSSVQPKKGEPGYDPLYKVRPLIDHVAERFKETYRPGENVTIDEGMCKFRGRLVFKQYMPQKPSKYGKK</sequence>
<name>A0A1B6I1T9_9HEMI</name>
<reference evidence="2" key="1">
    <citation type="submission" date="2015-11" db="EMBL/GenBank/DDBJ databases">
        <title>De novo transcriptome assembly of four potential Pierce s Disease insect vectors from Arizona vineyards.</title>
        <authorList>
            <person name="Tassone E.E."/>
        </authorList>
    </citation>
    <scope>NUCLEOTIDE SEQUENCE</scope>
</reference>
<evidence type="ECO:0000259" key="1">
    <source>
        <dbReference type="Pfam" id="PF13843"/>
    </source>
</evidence>
<feature type="non-terminal residue" evidence="2">
    <location>
        <position position="1"/>
    </location>
</feature>